<keyword evidence="2" id="KW-1185">Reference proteome</keyword>
<dbReference type="AlphaFoldDB" id="A0A4Y2L183"/>
<reference evidence="1 2" key="1">
    <citation type="journal article" date="2019" name="Sci. Rep.">
        <title>Orb-weaving spider Araneus ventricosus genome elucidates the spidroin gene catalogue.</title>
        <authorList>
            <person name="Kono N."/>
            <person name="Nakamura H."/>
            <person name="Ohtoshi R."/>
            <person name="Moran D.A.P."/>
            <person name="Shinohara A."/>
            <person name="Yoshida Y."/>
            <person name="Fujiwara M."/>
            <person name="Mori M."/>
            <person name="Tomita M."/>
            <person name="Arakawa K."/>
        </authorList>
    </citation>
    <scope>NUCLEOTIDE SEQUENCE [LARGE SCALE GENOMIC DNA]</scope>
</reference>
<gene>
    <name evidence="1" type="ORF">AVEN_133790_1</name>
</gene>
<dbReference type="EMBL" id="BGPR01005250">
    <property type="protein sequence ID" value="GBN08292.1"/>
    <property type="molecule type" value="Genomic_DNA"/>
</dbReference>
<evidence type="ECO:0000313" key="2">
    <source>
        <dbReference type="Proteomes" id="UP000499080"/>
    </source>
</evidence>
<sequence>MTEGFVFQNQAIDVGAKRTVLLMRPLLLSGSEFPVYHDFLFLWFSSKLSSDLSCFIMIFPGSLVYSCDILVPPLSHSCDHLVLLQAILNSSVYLNSPSLWVSKY</sequence>
<comment type="caution">
    <text evidence="1">The sequence shown here is derived from an EMBL/GenBank/DDBJ whole genome shotgun (WGS) entry which is preliminary data.</text>
</comment>
<name>A0A4Y2L183_ARAVE</name>
<organism evidence="1 2">
    <name type="scientific">Araneus ventricosus</name>
    <name type="common">Orbweaver spider</name>
    <name type="synonym">Epeira ventricosa</name>
    <dbReference type="NCBI Taxonomy" id="182803"/>
    <lineage>
        <taxon>Eukaryota</taxon>
        <taxon>Metazoa</taxon>
        <taxon>Ecdysozoa</taxon>
        <taxon>Arthropoda</taxon>
        <taxon>Chelicerata</taxon>
        <taxon>Arachnida</taxon>
        <taxon>Araneae</taxon>
        <taxon>Araneomorphae</taxon>
        <taxon>Entelegynae</taxon>
        <taxon>Araneoidea</taxon>
        <taxon>Araneidae</taxon>
        <taxon>Araneus</taxon>
    </lineage>
</organism>
<accession>A0A4Y2L183</accession>
<dbReference type="Proteomes" id="UP000499080">
    <property type="component" value="Unassembled WGS sequence"/>
</dbReference>
<evidence type="ECO:0000313" key="1">
    <source>
        <dbReference type="EMBL" id="GBN08292.1"/>
    </source>
</evidence>
<proteinExistence type="predicted"/>
<protein>
    <submittedName>
        <fullName evidence="1">Uncharacterized protein</fullName>
    </submittedName>
</protein>